<organism evidence="2 3">
    <name type="scientific">Nelumbo nucifera</name>
    <name type="common">Sacred lotus</name>
    <dbReference type="NCBI Taxonomy" id="4432"/>
    <lineage>
        <taxon>Eukaryota</taxon>
        <taxon>Viridiplantae</taxon>
        <taxon>Streptophyta</taxon>
        <taxon>Embryophyta</taxon>
        <taxon>Tracheophyta</taxon>
        <taxon>Spermatophyta</taxon>
        <taxon>Magnoliopsida</taxon>
        <taxon>Proteales</taxon>
        <taxon>Nelumbonaceae</taxon>
        <taxon>Nelumbo</taxon>
    </lineage>
</organism>
<proteinExistence type="predicted"/>
<feature type="compositionally biased region" description="Basic and acidic residues" evidence="1">
    <location>
        <begin position="44"/>
        <end position="53"/>
    </location>
</feature>
<protein>
    <submittedName>
        <fullName evidence="2">Uncharacterized protein</fullName>
    </submittedName>
</protein>
<dbReference type="EMBL" id="DUZY01000005">
    <property type="protein sequence ID" value="DAD39995.1"/>
    <property type="molecule type" value="Genomic_DNA"/>
</dbReference>
<evidence type="ECO:0000313" key="2">
    <source>
        <dbReference type="EMBL" id="DAD39995.1"/>
    </source>
</evidence>
<feature type="region of interest" description="Disordered" evidence="1">
    <location>
        <begin position="43"/>
        <end position="87"/>
    </location>
</feature>
<gene>
    <name evidence="2" type="ORF">HUJ06_014318</name>
</gene>
<name>A0A822Z965_NELNU</name>
<evidence type="ECO:0000313" key="3">
    <source>
        <dbReference type="Proteomes" id="UP000607653"/>
    </source>
</evidence>
<accession>A0A822Z965</accession>
<dbReference type="Proteomes" id="UP000607653">
    <property type="component" value="Unassembled WGS sequence"/>
</dbReference>
<reference evidence="2 3" key="1">
    <citation type="journal article" date="2020" name="Mol. Biol. Evol.">
        <title>Distinct Expression and Methylation Patterns for Genes with Different Fates following a Single Whole-Genome Duplication in Flowering Plants.</title>
        <authorList>
            <person name="Shi T."/>
            <person name="Rahmani R.S."/>
            <person name="Gugger P.F."/>
            <person name="Wang M."/>
            <person name="Li H."/>
            <person name="Zhang Y."/>
            <person name="Li Z."/>
            <person name="Wang Q."/>
            <person name="Van de Peer Y."/>
            <person name="Marchal K."/>
            <person name="Chen J."/>
        </authorList>
    </citation>
    <scope>NUCLEOTIDE SEQUENCE [LARGE SCALE GENOMIC DNA]</scope>
    <source>
        <tissue evidence="2">Leaf</tissue>
    </source>
</reference>
<evidence type="ECO:0000256" key="1">
    <source>
        <dbReference type="SAM" id="MobiDB-lite"/>
    </source>
</evidence>
<sequence length="87" mass="9741">MVTTRSNVVDDRVDLLEEHLHQIDGYVKEMKEIITTFISQFERTTSRANREGEQEGSSGDSHCPHGIPSGRAIKINFPIFSGDDPVP</sequence>
<keyword evidence="3" id="KW-1185">Reference proteome</keyword>
<comment type="caution">
    <text evidence="2">The sequence shown here is derived from an EMBL/GenBank/DDBJ whole genome shotgun (WGS) entry which is preliminary data.</text>
</comment>
<dbReference type="AlphaFoldDB" id="A0A822Z965"/>